<dbReference type="Gene3D" id="3.40.720.10">
    <property type="entry name" value="Alkaline Phosphatase, subunit A"/>
    <property type="match status" value="1"/>
</dbReference>
<dbReference type="PROSITE" id="PS00149">
    <property type="entry name" value="SULFATASE_2"/>
    <property type="match status" value="1"/>
</dbReference>
<name>A0A5M6ZBX5_9PROT</name>
<protein>
    <submittedName>
        <fullName evidence="6">Sulfatase</fullName>
    </submittedName>
</protein>
<dbReference type="Proteomes" id="UP000325122">
    <property type="component" value="Unassembled WGS sequence"/>
</dbReference>
<evidence type="ECO:0000256" key="3">
    <source>
        <dbReference type="ARBA" id="ARBA00022801"/>
    </source>
</evidence>
<dbReference type="InterPro" id="IPR050738">
    <property type="entry name" value="Sulfatase"/>
</dbReference>
<reference evidence="6 7" key="1">
    <citation type="submission" date="2019-09" db="EMBL/GenBank/DDBJ databases">
        <authorList>
            <person name="Kevbrin V."/>
            <person name="Grouzdev D.S."/>
        </authorList>
    </citation>
    <scope>NUCLEOTIDE SEQUENCE [LARGE SCALE GENOMIC DNA]</scope>
    <source>
        <strain evidence="6 7">G-192</strain>
    </source>
</reference>
<dbReference type="Gene3D" id="3.30.1120.10">
    <property type="match status" value="1"/>
</dbReference>
<accession>A0A5M6ZBX5</accession>
<feature type="domain" description="Sulfatase N-terminal" evidence="5">
    <location>
        <begin position="30"/>
        <end position="325"/>
    </location>
</feature>
<evidence type="ECO:0000313" key="6">
    <source>
        <dbReference type="EMBL" id="KAA5801650.1"/>
    </source>
</evidence>
<dbReference type="InterPro" id="IPR024607">
    <property type="entry name" value="Sulfatase_CS"/>
</dbReference>
<dbReference type="GO" id="GO:0004065">
    <property type="term" value="F:arylsulfatase activity"/>
    <property type="evidence" value="ECO:0007669"/>
    <property type="project" value="TreeGrafter"/>
</dbReference>
<dbReference type="EMBL" id="VWOJ01000004">
    <property type="protein sequence ID" value="KAA5801650.1"/>
    <property type="molecule type" value="Genomic_DNA"/>
</dbReference>
<keyword evidence="2" id="KW-0479">Metal-binding</keyword>
<dbReference type="PANTHER" id="PTHR42693">
    <property type="entry name" value="ARYLSULFATASE FAMILY MEMBER"/>
    <property type="match status" value="1"/>
</dbReference>
<evidence type="ECO:0000256" key="4">
    <source>
        <dbReference type="ARBA" id="ARBA00022837"/>
    </source>
</evidence>
<evidence type="ECO:0000259" key="5">
    <source>
        <dbReference type="Pfam" id="PF00884"/>
    </source>
</evidence>
<organism evidence="6 7">
    <name type="scientific">Alkalicaulis satelles</name>
    <dbReference type="NCBI Taxonomy" id="2609175"/>
    <lineage>
        <taxon>Bacteria</taxon>
        <taxon>Pseudomonadati</taxon>
        <taxon>Pseudomonadota</taxon>
        <taxon>Alphaproteobacteria</taxon>
        <taxon>Maricaulales</taxon>
        <taxon>Maricaulaceae</taxon>
        <taxon>Alkalicaulis</taxon>
    </lineage>
</organism>
<evidence type="ECO:0000256" key="2">
    <source>
        <dbReference type="ARBA" id="ARBA00022723"/>
    </source>
</evidence>
<dbReference type="CDD" id="cd16026">
    <property type="entry name" value="GALNS_like"/>
    <property type="match status" value="1"/>
</dbReference>
<keyword evidence="3" id="KW-0378">Hydrolase</keyword>
<dbReference type="AlphaFoldDB" id="A0A5M6ZBX5"/>
<dbReference type="InterPro" id="IPR000917">
    <property type="entry name" value="Sulfatase_N"/>
</dbReference>
<gene>
    <name evidence="6" type="ORF">F1654_12220</name>
</gene>
<proteinExistence type="inferred from homology"/>
<sequence>MVTSFLLAAAAALLNAQEPRPVEQDGHVRPNIILINTDDMGAADWSGGGSRFIQTPHLDQMAAEGVVLTDFYASANVCTPSRAALLTGRYAVRSGLARGVIYPHSDYGLPQSEITLPSILREAGYATQIVGKWHLGTVPDAHPLEHGFDEFFGVPYSNDMSPFPLISQREVIEEEADQTQLTARYTEAAIDFIARQAGREQPFFIYLAHTFPHIPLYASDAFLGQSQAGRYGDTILEIDWSLGQLRQTLADHGVAHSTLIIFTSDNGPWFEGEAGVRGRKGDTHDGAYRVPFVAHLEGLTPPGAVSRAMAMQIDLMPTLARLAGAAMPDDRPIDGRDITALLQGGQESPHEVLVFFDNDQIAAIRTQRWRLVLRTFYRNWLVPLEQFGAVHLFDLETHGDELFNVAEDYPDVVESLSARLETLRSELEGLPQRETPLNLPGDE</sequence>
<dbReference type="PANTHER" id="PTHR42693:SF53">
    <property type="entry name" value="ENDO-4-O-SULFATASE"/>
    <property type="match status" value="1"/>
</dbReference>
<comment type="caution">
    <text evidence="6">The sequence shown here is derived from an EMBL/GenBank/DDBJ whole genome shotgun (WGS) entry which is preliminary data.</text>
</comment>
<comment type="similarity">
    <text evidence="1">Belongs to the sulfatase family.</text>
</comment>
<evidence type="ECO:0000313" key="7">
    <source>
        <dbReference type="Proteomes" id="UP000325122"/>
    </source>
</evidence>
<dbReference type="Pfam" id="PF00884">
    <property type="entry name" value="Sulfatase"/>
    <property type="match status" value="1"/>
</dbReference>
<dbReference type="GO" id="GO:0046872">
    <property type="term" value="F:metal ion binding"/>
    <property type="evidence" value="ECO:0007669"/>
    <property type="project" value="UniProtKB-KW"/>
</dbReference>
<dbReference type="RefSeq" id="WP_150023838.1">
    <property type="nucleotide sequence ID" value="NZ_VWOJ01000004.1"/>
</dbReference>
<keyword evidence="4" id="KW-0106">Calcium</keyword>
<dbReference type="InterPro" id="IPR017850">
    <property type="entry name" value="Alkaline_phosphatase_core_sf"/>
</dbReference>
<keyword evidence="7" id="KW-1185">Reference proteome</keyword>
<evidence type="ECO:0000256" key="1">
    <source>
        <dbReference type="ARBA" id="ARBA00008779"/>
    </source>
</evidence>
<dbReference type="SUPFAM" id="SSF53649">
    <property type="entry name" value="Alkaline phosphatase-like"/>
    <property type="match status" value="1"/>
</dbReference>